<evidence type="ECO:0000259" key="9">
    <source>
        <dbReference type="Pfam" id="PF02687"/>
    </source>
</evidence>
<evidence type="ECO:0000313" key="11">
    <source>
        <dbReference type="EMBL" id="EXI67834.1"/>
    </source>
</evidence>
<dbReference type="PANTHER" id="PTHR30489:SF0">
    <property type="entry name" value="LIPOPROTEIN-RELEASING SYSTEM TRANSMEMBRANE PROTEIN LOLE"/>
    <property type="match status" value="1"/>
</dbReference>
<dbReference type="GO" id="GO:0042953">
    <property type="term" value="P:lipoprotein transport"/>
    <property type="evidence" value="ECO:0007669"/>
    <property type="project" value="InterPro"/>
</dbReference>
<keyword evidence="5 8" id="KW-0812">Transmembrane</keyword>
<evidence type="ECO:0000256" key="3">
    <source>
        <dbReference type="ARBA" id="ARBA00022448"/>
    </source>
</evidence>
<evidence type="ECO:0000256" key="8">
    <source>
        <dbReference type="SAM" id="Phobius"/>
    </source>
</evidence>
<evidence type="ECO:0000256" key="5">
    <source>
        <dbReference type="ARBA" id="ARBA00022692"/>
    </source>
</evidence>
<gene>
    <name evidence="11" type="primary">lolE_4</name>
    <name evidence="11" type="ORF">AW08_01775</name>
</gene>
<dbReference type="Pfam" id="PF12704">
    <property type="entry name" value="MacB_PCD"/>
    <property type="match status" value="1"/>
</dbReference>
<dbReference type="InterPro" id="IPR011925">
    <property type="entry name" value="LolCE_TM"/>
</dbReference>
<accession>A0A011PND6</accession>
<dbReference type="GO" id="GO:0098797">
    <property type="term" value="C:plasma membrane protein complex"/>
    <property type="evidence" value="ECO:0007669"/>
    <property type="project" value="TreeGrafter"/>
</dbReference>
<dbReference type="PATRIC" id="fig|1454001.3.peg.1806"/>
<keyword evidence="3" id="KW-0813">Transport</keyword>
<keyword evidence="6 8" id="KW-1133">Transmembrane helix</keyword>
<feature type="transmembrane region" description="Helical" evidence="8">
    <location>
        <begin position="381"/>
        <end position="398"/>
    </location>
</feature>
<dbReference type="InterPro" id="IPR003838">
    <property type="entry name" value="ABC3_permease_C"/>
</dbReference>
<dbReference type="EMBL" id="JFAX01000008">
    <property type="protein sequence ID" value="EXI67834.1"/>
    <property type="molecule type" value="Genomic_DNA"/>
</dbReference>
<dbReference type="Pfam" id="PF02687">
    <property type="entry name" value="FtsX"/>
    <property type="match status" value="1"/>
</dbReference>
<evidence type="ECO:0000256" key="4">
    <source>
        <dbReference type="ARBA" id="ARBA00022475"/>
    </source>
</evidence>
<dbReference type="STRING" id="1454001.AW08_01775"/>
<comment type="caution">
    <text evidence="11">The sequence shown here is derived from an EMBL/GenBank/DDBJ whole genome shotgun (WGS) entry which is preliminary data.</text>
</comment>
<evidence type="ECO:0000256" key="6">
    <source>
        <dbReference type="ARBA" id="ARBA00022989"/>
    </source>
</evidence>
<keyword evidence="4" id="KW-1003">Cell membrane</keyword>
<comment type="similarity">
    <text evidence="2">Belongs to the ABC-4 integral membrane protein family. LolC/E subfamily.</text>
</comment>
<proteinExistence type="inferred from homology"/>
<dbReference type="InterPro" id="IPR051447">
    <property type="entry name" value="Lipoprotein-release_system"/>
</dbReference>
<feature type="domain" description="MacB-like periplasmic core" evidence="10">
    <location>
        <begin position="27"/>
        <end position="233"/>
    </location>
</feature>
<dbReference type="GO" id="GO:0044874">
    <property type="term" value="P:lipoprotein localization to outer membrane"/>
    <property type="evidence" value="ECO:0007669"/>
    <property type="project" value="TreeGrafter"/>
</dbReference>
<evidence type="ECO:0000256" key="2">
    <source>
        <dbReference type="ARBA" id="ARBA00005236"/>
    </source>
</evidence>
<sequence length="415" mass="44870">MAIPYELLIGLRYTRAKKHNHFISFISLISMFGIALGVAALIVVLSVMNGFQTELRSRILAVVSHVQITGAGGEMAGWQRVVEMVAGEPHVVAAAPFVQGQGMLAFGETVRGALVRGILPEQEDRVADFRPHMKGGRLEALQPDSFHIVLGSELARALGVFVGDRVTLIAPQGVVTPAGVMPRLRSFLVAGVFEVGMYEYDSGLALIHLADAQRLYRLEDKVSGVRLKLDDLFVAPRVARSLAGKLDVNAFISDWTRSHANFFRAVQIEKNMMFIILSLIVAVAAFNIVSTLVMAVTDKQADIAILRTLGASPGSIMAVFIVQGALIGFIGLGMGIAGGVALALNVDVVVPFIERLLGTQFLAKEVYYISSLPSELQWRDVTTITSVAFVLALLATIYPSWRAARVNPAAALRYE</sequence>
<keyword evidence="12" id="KW-1185">Reference proteome</keyword>
<name>A0A011PND6_9PROT</name>
<evidence type="ECO:0000259" key="10">
    <source>
        <dbReference type="Pfam" id="PF12704"/>
    </source>
</evidence>
<comment type="subcellular location">
    <subcellularLocation>
        <location evidence="1">Cell membrane</location>
        <topology evidence="1">Multi-pass membrane protein</topology>
    </subcellularLocation>
</comment>
<reference evidence="11" key="1">
    <citation type="submission" date="2014-02" db="EMBL/GenBank/DDBJ databases">
        <title>Expanding our view of genomic diversity in Candidatus Accumulibacter clades.</title>
        <authorList>
            <person name="Skennerton C.T."/>
            <person name="Barr J.J."/>
            <person name="Slater F.R."/>
            <person name="Bond P.L."/>
            <person name="Tyson G.W."/>
        </authorList>
    </citation>
    <scope>NUCLEOTIDE SEQUENCE [LARGE SCALE GENOMIC DNA]</scope>
</reference>
<feature type="domain" description="ABC3 transporter permease C-terminal" evidence="9">
    <location>
        <begin position="275"/>
        <end position="408"/>
    </location>
</feature>
<evidence type="ECO:0000256" key="1">
    <source>
        <dbReference type="ARBA" id="ARBA00004651"/>
    </source>
</evidence>
<feature type="transmembrane region" description="Helical" evidence="8">
    <location>
        <begin position="272"/>
        <end position="296"/>
    </location>
</feature>
<dbReference type="InterPro" id="IPR025857">
    <property type="entry name" value="MacB_PCD"/>
</dbReference>
<evidence type="ECO:0000313" key="12">
    <source>
        <dbReference type="Proteomes" id="UP000020218"/>
    </source>
</evidence>
<keyword evidence="11" id="KW-0449">Lipoprotein</keyword>
<dbReference type="Proteomes" id="UP000020218">
    <property type="component" value="Unassembled WGS sequence"/>
</dbReference>
<protein>
    <submittedName>
        <fullName evidence="11">Lipoprotein-releasing system transmembrane protein LolE</fullName>
    </submittedName>
</protein>
<dbReference type="PANTHER" id="PTHR30489">
    <property type="entry name" value="LIPOPROTEIN-RELEASING SYSTEM TRANSMEMBRANE PROTEIN LOLE"/>
    <property type="match status" value="1"/>
</dbReference>
<dbReference type="NCBIfam" id="TIGR02212">
    <property type="entry name" value="lolCE"/>
    <property type="match status" value="1"/>
</dbReference>
<organism evidence="11 12">
    <name type="scientific">Candidatus Accumulibacter adjunctus</name>
    <dbReference type="NCBI Taxonomy" id="1454001"/>
    <lineage>
        <taxon>Bacteria</taxon>
        <taxon>Pseudomonadati</taxon>
        <taxon>Pseudomonadota</taxon>
        <taxon>Betaproteobacteria</taxon>
        <taxon>Candidatus Accumulibacter</taxon>
    </lineage>
</organism>
<feature type="transmembrane region" description="Helical" evidence="8">
    <location>
        <begin position="21"/>
        <end position="48"/>
    </location>
</feature>
<keyword evidence="7 8" id="KW-0472">Membrane</keyword>
<evidence type="ECO:0000256" key="7">
    <source>
        <dbReference type="ARBA" id="ARBA00023136"/>
    </source>
</evidence>
<dbReference type="AlphaFoldDB" id="A0A011PND6"/>
<feature type="transmembrane region" description="Helical" evidence="8">
    <location>
        <begin position="317"/>
        <end position="344"/>
    </location>
</feature>